<comment type="caution">
    <text evidence="1">The sequence shown here is derived from an EMBL/GenBank/DDBJ whole genome shotgun (WGS) entry which is preliminary data.</text>
</comment>
<evidence type="ECO:0008006" key="3">
    <source>
        <dbReference type="Google" id="ProtNLM"/>
    </source>
</evidence>
<evidence type="ECO:0000313" key="1">
    <source>
        <dbReference type="EMBL" id="PJC30278.1"/>
    </source>
</evidence>
<sequence>MKLTYSNHFKKRLKKQLKQNPQIRSKIHRQLLFLQTDTRHPSLKMHKLKGERLDQFAIWIEGNIRITFIIVDGVALLTDIIRHDEY</sequence>
<dbReference type="AlphaFoldDB" id="A0A2M8EWN3"/>
<accession>A0A2M8EWN3</accession>
<evidence type="ECO:0000313" key="2">
    <source>
        <dbReference type="Proteomes" id="UP000231383"/>
    </source>
</evidence>
<gene>
    <name evidence="1" type="ORF">CO051_06600</name>
</gene>
<name>A0A2M8EWN3_9BACT</name>
<dbReference type="Gene3D" id="3.30.2310.20">
    <property type="entry name" value="RelE-like"/>
    <property type="match status" value="1"/>
</dbReference>
<dbReference type="Proteomes" id="UP000231383">
    <property type="component" value="Unassembled WGS sequence"/>
</dbReference>
<protein>
    <recommendedName>
        <fullName evidence="3">Type II toxin-antitoxin system mRNA interferase toxin, RelE/StbE family</fullName>
    </recommendedName>
</protein>
<reference evidence="2" key="1">
    <citation type="submission" date="2017-09" db="EMBL/GenBank/DDBJ databases">
        <title>Depth-based differentiation of microbial function through sediment-hosted aquifers and enrichment of novel symbionts in the deep terrestrial subsurface.</title>
        <authorList>
            <person name="Probst A.J."/>
            <person name="Ladd B."/>
            <person name="Jarett J.K."/>
            <person name="Geller-Mcgrath D.E."/>
            <person name="Sieber C.M.K."/>
            <person name="Emerson J.B."/>
            <person name="Anantharaman K."/>
            <person name="Thomas B.C."/>
            <person name="Malmstrom R."/>
            <person name="Stieglmeier M."/>
            <person name="Klingl A."/>
            <person name="Woyke T."/>
            <person name="Ryan C.M."/>
            <person name="Banfield J.F."/>
        </authorList>
    </citation>
    <scope>NUCLEOTIDE SEQUENCE [LARGE SCALE GENOMIC DNA]</scope>
</reference>
<organism evidence="1 2">
    <name type="scientific">Candidatus Roizmanbacteria bacterium CG_4_9_14_0_2_um_filter_39_13</name>
    <dbReference type="NCBI Taxonomy" id="1974839"/>
    <lineage>
        <taxon>Bacteria</taxon>
        <taxon>Candidatus Roizmaniibacteriota</taxon>
    </lineage>
</organism>
<dbReference type="InterPro" id="IPR035093">
    <property type="entry name" value="RelE/ParE_toxin_dom_sf"/>
</dbReference>
<proteinExistence type="predicted"/>
<dbReference type="SUPFAM" id="SSF143011">
    <property type="entry name" value="RelE-like"/>
    <property type="match status" value="1"/>
</dbReference>
<dbReference type="EMBL" id="PFSC01000170">
    <property type="protein sequence ID" value="PJC30278.1"/>
    <property type="molecule type" value="Genomic_DNA"/>
</dbReference>